<gene>
    <name evidence="2" type="ORF">H9624_12385</name>
</gene>
<keyword evidence="3" id="KW-1185">Reference proteome</keyword>
<comment type="caution">
    <text evidence="2">The sequence shown here is derived from an EMBL/GenBank/DDBJ whole genome shotgun (WGS) entry which is preliminary data.</text>
</comment>
<organism evidence="2 3">
    <name type="scientific">Oceanitalea stevensii</name>
    <dbReference type="NCBI Taxonomy" id="2763072"/>
    <lineage>
        <taxon>Bacteria</taxon>
        <taxon>Bacillati</taxon>
        <taxon>Actinomycetota</taxon>
        <taxon>Actinomycetes</taxon>
        <taxon>Micrococcales</taxon>
        <taxon>Bogoriellaceae</taxon>
        <taxon>Georgenia</taxon>
    </lineage>
</organism>
<keyword evidence="1" id="KW-1133">Transmembrane helix</keyword>
<keyword evidence="1" id="KW-0472">Membrane</keyword>
<evidence type="ECO:0008006" key="4">
    <source>
        <dbReference type="Google" id="ProtNLM"/>
    </source>
</evidence>
<evidence type="ECO:0000256" key="1">
    <source>
        <dbReference type="SAM" id="Phobius"/>
    </source>
</evidence>
<evidence type="ECO:0000313" key="3">
    <source>
        <dbReference type="Proteomes" id="UP000661894"/>
    </source>
</evidence>
<sequence length="179" mass="18638">MSQRNTLARSLHDVGLAAWFGGSLMGAIGLNGAAAEARDPRERLELSSAGWGRWAPVNALAIGAHAVGGIILLEGNKARLAKQPEVQANTAVKTAVTLAAMLSTAYSGVLGAKVAKHADEGGVGATEPRPGASRKLKRAQRRLRLVQWVTPALTGTIVVLSAQQGEQQRPVAGVLRGLR</sequence>
<proteinExistence type="predicted"/>
<accession>A0ABR8Z432</accession>
<reference evidence="2 3" key="1">
    <citation type="submission" date="2020-08" db="EMBL/GenBank/DDBJ databases">
        <title>A Genomic Blueprint of the Chicken Gut Microbiome.</title>
        <authorList>
            <person name="Gilroy R."/>
            <person name="Ravi A."/>
            <person name="Getino M."/>
            <person name="Pursley I."/>
            <person name="Horton D.L."/>
            <person name="Alikhan N.-F."/>
            <person name="Baker D."/>
            <person name="Gharbi K."/>
            <person name="Hall N."/>
            <person name="Watson M."/>
            <person name="Adriaenssens E.M."/>
            <person name="Foster-Nyarko E."/>
            <person name="Jarju S."/>
            <person name="Secka A."/>
            <person name="Antonio M."/>
            <person name="Oren A."/>
            <person name="Chaudhuri R."/>
            <person name="La Ragione R.M."/>
            <person name="Hildebrand F."/>
            <person name="Pallen M.J."/>
        </authorList>
    </citation>
    <scope>NUCLEOTIDE SEQUENCE [LARGE SCALE GENOMIC DNA]</scope>
    <source>
        <strain evidence="2 3">Sa1BUA1</strain>
    </source>
</reference>
<keyword evidence="1" id="KW-0812">Transmembrane</keyword>
<dbReference type="Proteomes" id="UP000661894">
    <property type="component" value="Unassembled WGS sequence"/>
</dbReference>
<name>A0ABR8Z432_9MICO</name>
<feature type="transmembrane region" description="Helical" evidence="1">
    <location>
        <begin position="54"/>
        <end position="73"/>
    </location>
</feature>
<evidence type="ECO:0000313" key="2">
    <source>
        <dbReference type="EMBL" id="MBD8063115.1"/>
    </source>
</evidence>
<feature type="transmembrane region" description="Helical" evidence="1">
    <location>
        <begin position="12"/>
        <end position="34"/>
    </location>
</feature>
<dbReference type="RefSeq" id="WP_251840214.1">
    <property type="nucleotide sequence ID" value="NZ_JACSPO010000007.1"/>
</dbReference>
<dbReference type="EMBL" id="JACSPO010000007">
    <property type="protein sequence ID" value="MBD8063115.1"/>
    <property type="molecule type" value="Genomic_DNA"/>
</dbReference>
<protein>
    <recommendedName>
        <fullName evidence="4">DUF4149 domain-containing protein</fullName>
    </recommendedName>
</protein>